<evidence type="ECO:0000313" key="2">
    <source>
        <dbReference type="EMBL" id="ACO65334.1"/>
    </source>
</evidence>
<dbReference type="CDD" id="cd03009">
    <property type="entry name" value="TryX_like_TryX_NRX"/>
    <property type="match status" value="2"/>
</dbReference>
<dbReference type="GO" id="GO:0031397">
    <property type="term" value="P:negative regulation of protein ubiquitination"/>
    <property type="evidence" value="ECO:0007669"/>
    <property type="project" value="TreeGrafter"/>
</dbReference>
<dbReference type="Gene3D" id="3.40.30.10">
    <property type="entry name" value="Glutaredoxin"/>
    <property type="match status" value="3"/>
</dbReference>
<accession>C1EB75</accession>
<gene>
    <name evidence="2" type="primary">TRX_2</name>
    <name evidence="2" type="ORF">MICPUN_60331</name>
</gene>
<dbReference type="eggNOG" id="KOG2501">
    <property type="taxonomic scope" value="Eukaryota"/>
</dbReference>
<dbReference type="GO" id="GO:0004791">
    <property type="term" value="F:thioredoxin-disulfide reductase (NADPH) activity"/>
    <property type="evidence" value="ECO:0007669"/>
    <property type="project" value="InterPro"/>
</dbReference>
<protein>
    <submittedName>
        <fullName evidence="2">Thioredoxin</fullName>
    </submittedName>
</protein>
<dbReference type="PANTHER" id="PTHR46472">
    <property type="entry name" value="NUCLEOREDOXIN"/>
    <property type="match status" value="1"/>
</dbReference>
<dbReference type="InterPro" id="IPR013766">
    <property type="entry name" value="Thioredoxin_domain"/>
</dbReference>
<dbReference type="RefSeq" id="XP_002504076.1">
    <property type="nucleotide sequence ID" value="XM_002504030.1"/>
</dbReference>
<evidence type="ECO:0000259" key="1">
    <source>
        <dbReference type="PROSITE" id="PS51352"/>
    </source>
</evidence>
<dbReference type="GO" id="GO:0005634">
    <property type="term" value="C:nucleus"/>
    <property type="evidence" value="ECO:0007669"/>
    <property type="project" value="TreeGrafter"/>
</dbReference>
<organism evidence="2 3">
    <name type="scientific">Micromonas commoda (strain RCC299 / NOUM17 / CCMP2709)</name>
    <name type="common">Picoplanktonic green alga</name>
    <dbReference type="NCBI Taxonomy" id="296587"/>
    <lineage>
        <taxon>Eukaryota</taxon>
        <taxon>Viridiplantae</taxon>
        <taxon>Chlorophyta</taxon>
        <taxon>Mamiellophyceae</taxon>
        <taxon>Mamiellales</taxon>
        <taxon>Mamiellaceae</taxon>
        <taxon>Micromonas</taxon>
    </lineage>
</organism>
<reference evidence="2 3" key="1">
    <citation type="journal article" date="2009" name="Science">
        <title>Green evolution and dynamic adaptations revealed by genomes of the marine picoeukaryotes Micromonas.</title>
        <authorList>
            <person name="Worden A.Z."/>
            <person name="Lee J.H."/>
            <person name="Mock T."/>
            <person name="Rouze P."/>
            <person name="Simmons M.P."/>
            <person name="Aerts A.L."/>
            <person name="Allen A.E."/>
            <person name="Cuvelier M.L."/>
            <person name="Derelle E."/>
            <person name="Everett M.V."/>
            <person name="Foulon E."/>
            <person name="Grimwood J."/>
            <person name="Gundlach H."/>
            <person name="Henrissat B."/>
            <person name="Napoli C."/>
            <person name="McDonald S.M."/>
            <person name="Parker M.S."/>
            <person name="Rombauts S."/>
            <person name="Salamov A."/>
            <person name="Von Dassow P."/>
            <person name="Badger J.H."/>
            <person name="Coutinho P.M."/>
            <person name="Demir E."/>
            <person name="Dubchak I."/>
            <person name="Gentemann C."/>
            <person name="Eikrem W."/>
            <person name="Gready J.E."/>
            <person name="John U."/>
            <person name="Lanier W."/>
            <person name="Lindquist E.A."/>
            <person name="Lucas S."/>
            <person name="Mayer K.F."/>
            <person name="Moreau H."/>
            <person name="Not F."/>
            <person name="Otillar R."/>
            <person name="Panaud O."/>
            <person name="Pangilinan J."/>
            <person name="Paulsen I."/>
            <person name="Piegu B."/>
            <person name="Poliakov A."/>
            <person name="Robbens S."/>
            <person name="Schmutz J."/>
            <person name="Toulza E."/>
            <person name="Wyss T."/>
            <person name="Zelensky A."/>
            <person name="Zhou K."/>
            <person name="Armbrust E.V."/>
            <person name="Bhattacharya D."/>
            <person name="Goodenough U.W."/>
            <person name="Van de Peer Y."/>
            <person name="Grigoriev I.V."/>
        </authorList>
    </citation>
    <scope>NUCLEOTIDE SEQUENCE [LARGE SCALE GENOMIC DNA]</scope>
    <source>
        <strain evidence="3">RCC299 / NOUM17</strain>
    </source>
</reference>
<dbReference type="OMA" id="FYFAAHW"/>
<dbReference type="SUPFAM" id="SSF52833">
    <property type="entry name" value="Thioredoxin-like"/>
    <property type="match status" value="2"/>
</dbReference>
<sequence>MASWAPALFGDTLVAEGGSEVKTEDALKDKIVGVYFSAHWCPPCRQFTPIFGEIYKELKSRGKNFEVVFASSDRDEASFAEYHGEQPWLAMPFANRDLKNKLSAKYKVQGIPTLVILDENGDVITKDGRSAVMKDPEAFPWTPPTLAEALGESFVRADGSEVSLASIAKSGANVGVYFSAHWCGPCRQFTPKLIEAYDKMLGDQTKPFEVIFVSGDRDEAGFKEYFGSMPWLAVPFDDEKRRDALNEYFGVQGIPHFVMLTSELKMINPNARGSVMSDPACEEFPWRPKLVTDVDEDCEGINDTTAVVLLMEECGDDWDDLTAAITAVAKDVKEAEEARGEDERSTLFMTVTETGGGIGAQLRKLCGLGRAASGVPQLVLLDLGVGGYVKLESKDVTKDAIATLLADYRAGKLELQSPNPAR</sequence>
<dbReference type="InterPro" id="IPR036249">
    <property type="entry name" value="Thioredoxin-like_sf"/>
</dbReference>
<evidence type="ECO:0000313" key="3">
    <source>
        <dbReference type="Proteomes" id="UP000002009"/>
    </source>
</evidence>
<dbReference type="InterPro" id="IPR012336">
    <property type="entry name" value="Thioredoxin-like_fold"/>
</dbReference>
<dbReference type="InterPro" id="IPR045870">
    <property type="entry name" value="TryX_NRX_thioredoxin_dom"/>
</dbReference>
<feature type="domain" description="Thioredoxin" evidence="1">
    <location>
        <begin position="1"/>
        <end position="155"/>
    </location>
</feature>
<dbReference type="OrthoDB" id="526128at2759"/>
<proteinExistence type="predicted"/>
<dbReference type="EMBL" id="CP001328">
    <property type="protein sequence ID" value="ACO65334.1"/>
    <property type="molecule type" value="Genomic_DNA"/>
</dbReference>
<dbReference type="PROSITE" id="PS51352">
    <property type="entry name" value="THIOREDOXIN_2"/>
    <property type="match status" value="2"/>
</dbReference>
<dbReference type="PANTHER" id="PTHR46472:SF1">
    <property type="entry name" value="NUCLEOREDOXIN"/>
    <property type="match status" value="1"/>
</dbReference>
<dbReference type="KEGG" id="mis:MICPUN_60331"/>
<name>C1EB75_MICCC</name>
<dbReference type="GeneID" id="8245015"/>
<dbReference type="AlphaFoldDB" id="C1EB75"/>
<keyword evidence="3" id="KW-1185">Reference proteome</keyword>
<dbReference type="InParanoid" id="C1EB75"/>
<dbReference type="FunCoup" id="C1EB75">
    <property type="interactions" value="414"/>
</dbReference>
<dbReference type="GO" id="GO:0030178">
    <property type="term" value="P:negative regulation of Wnt signaling pathway"/>
    <property type="evidence" value="ECO:0007669"/>
    <property type="project" value="TreeGrafter"/>
</dbReference>
<feature type="domain" description="Thioredoxin" evidence="1">
    <location>
        <begin position="157"/>
        <end position="306"/>
    </location>
</feature>
<dbReference type="Pfam" id="PF13905">
    <property type="entry name" value="Thioredoxin_8"/>
    <property type="match status" value="2"/>
</dbReference>
<dbReference type="Proteomes" id="UP000002009">
    <property type="component" value="Chromosome 7"/>
</dbReference>